<feature type="region of interest" description="Disordered" evidence="1">
    <location>
        <begin position="18"/>
        <end position="37"/>
    </location>
</feature>
<proteinExistence type="predicted"/>
<evidence type="ECO:0000256" key="1">
    <source>
        <dbReference type="SAM" id="MobiDB-lite"/>
    </source>
</evidence>
<keyword evidence="3" id="KW-1185">Reference proteome</keyword>
<reference evidence="2" key="1">
    <citation type="submission" date="2023-08" db="EMBL/GenBank/DDBJ databases">
        <title>Reference Genome Resource for the Citrus Pathogen Phytophthora citrophthora.</title>
        <authorList>
            <person name="Moller H."/>
            <person name="Coetzee B."/>
            <person name="Rose L.J."/>
            <person name="Van Niekerk J.M."/>
        </authorList>
    </citation>
    <scope>NUCLEOTIDE SEQUENCE</scope>
    <source>
        <strain evidence="2">STE-U-9442</strain>
    </source>
</reference>
<protein>
    <submittedName>
        <fullName evidence="2">Uncharacterized protein</fullName>
    </submittedName>
</protein>
<evidence type="ECO:0000313" key="3">
    <source>
        <dbReference type="Proteomes" id="UP001259832"/>
    </source>
</evidence>
<dbReference type="Proteomes" id="UP001259832">
    <property type="component" value="Unassembled WGS sequence"/>
</dbReference>
<name>A0AAD9G1I8_9STRA</name>
<accession>A0AAD9G1I8</accession>
<feature type="compositionally biased region" description="Polar residues" evidence="1">
    <location>
        <begin position="24"/>
        <end position="34"/>
    </location>
</feature>
<evidence type="ECO:0000313" key="2">
    <source>
        <dbReference type="EMBL" id="KAK1929950.1"/>
    </source>
</evidence>
<organism evidence="2 3">
    <name type="scientific">Phytophthora citrophthora</name>
    <dbReference type="NCBI Taxonomy" id="4793"/>
    <lineage>
        <taxon>Eukaryota</taxon>
        <taxon>Sar</taxon>
        <taxon>Stramenopiles</taxon>
        <taxon>Oomycota</taxon>
        <taxon>Peronosporomycetes</taxon>
        <taxon>Peronosporales</taxon>
        <taxon>Peronosporaceae</taxon>
        <taxon>Phytophthora</taxon>
    </lineage>
</organism>
<dbReference type="AlphaFoldDB" id="A0AAD9G1I8"/>
<sequence>MSIPLTVAVLLADGTEQGDVQGARQETSATSPEKSTSKRRFTVLLILSATVVVLAVGTAKYADAPPNADGLQRLVEQVFINLRGKPGLKYNEHPVQVCDGYGVCAGAPPCE</sequence>
<comment type="caution">
    <text evidence="2">The sequence shown here is derived from an EMBL/GenBank/DDBJ whole genome shotgun (WGS) entry which is preliminary data.</text>
</comment>
<dbReference type="EMBL" id="JASMQC010000043">
    <property type="protein sequence ID" value="KAK1929950.1"/>
    <property type="molecule type" value="Genomic_DNA"/>
</dbReference>
<gene>
    <name evidence="2" type="ORF">P3T76_014625</name>
</gene>